<dbReference type="GO" id="GO:0005782">
    <property type="term" value="C:peroxisomal matrix"/>
    <property type="evidence" value="ECO:0007669"/>
    <property type="project" value="TreeGrafter"/>
</dbReference>
<protein>
    <submittedName>
        <fullName evidence="6">Uncharacterized protein</fullName>
    </submittedName>
</protein>
<evidence type="ECO:0000313" key="7">
    <source>
        <dbReference type="Proteomes" id="UP000091956"/>
    </source>
</evidence>
<accession>A0A1B8GQK2</accession>
<evidence type="ECO:0000313" key="6">
    <source>
        <dbReference type="EMBL" id="OBT98080.1"/>
    </source>
</evidence>
<keyword evidence="4" id="KW-0576">Peroxisome</keyword>
<evidence type="ECO:0000256" key="4">
    <source>
        <dbReference type="ARBA" id="ARBA00023140"/>
    </source>
</evidence>
<name>A0A1B8GQK2_9PEZI</name>
<dbReference type="CDD" id="cd06558">
    <property type="entry name" value="crotonase-like"/>
    <property type="match status" value="1"/>
</dbReference>
<organism evidence="6 7">
    <name type="scientific">Pseudogymnoascus verrucosus</name>
    <dbReference type="NCBI Taxonomy" id="342668"/>
    <lineage>
        <taxon>Eukaryota</taxon>
        <taxon>Fungi</taxon>
        <taxon>Dikarya</taxon>
        <taxon>Ascomycota</taxon>
        <taxon>Pezizomycotina</taxon>
        <taxon>Leotiomycetes</taxon>
        <taxon>Thelebolales</taxon>
        <taxon>Thelebolaceae</taxon>
        <taxon>Pseudogymnoascus</taxon>
    </lineage>
</organism>
<dbReference type="EMBL" id="KV460218">
    <property type="protein sequence ID" value="OBT98080.1"/>
    <property type="molecule type" value="Genomic_DNA"/>
</dbReference>
<dbReference type="PANTHER" id="PTHR43684">
    <property type="match status" value="1"/>
</dbReference>
<evidence type="ECO:0000256" key="2">
    <source>
        <dbReference type="ARBA" id="ARBA00005005"/>
    </source>
</evidence>
<proteinExistence type="inferred from homology"/>
<dbReference type="GeneID" id="28837233"/>
<dbReference type="InterPro" id="IPR001753">
    <property type="entry name" value="Enoyl-CoA_hydra/iso"/>
</dbReference>
<dbReference type="RefSeq" id="XP_018131813.1">
    <property type="nucleotide sequence ID" value="XM_018273329.1"/>
</dbReference>
<dbReference type="STRING" id="342668.A0A1B8GQK2"/>
<dbReference type="GO" id="GO:0016853">
    <property type="term" value="F:isomerase activity"/>
    <property type="evidence" value="ECO:0007669"/>
    <property type="project" value="UniProtKB-KW"/>
</dbReference>
<gene>
    <name evidence="6" type="ORF">VE01_03847</name>
</gene>
<sequence>MSTGKYDDIVVEVTGKIGIIKLNRPKSLNSFGGKLVEETISAFRELDEHPDTVFTVLTGEGRFFSAGADIRATELSSNKQYSNIAEKKLSFLGGCVGALELLRSVIDHKKVFVLGLNGPAVGGGAAWFAGVADIVLASTSTYMQVPFSALGLVPEYGSALSFAQSMGVHRANDFLMFGRKLTITELEQWGLVNRVLPVEGYQGSLKGFLEGQLEVNDGKSMMEMKRLQNAHLRDTRILAVYNAMDALAERCVADAPQKRFAEKKELLEGKIA</sequence>
<dbReference type="Gene3D" id="3.90.226.10">
    <property type="entry name" value="2-enoyl-CoA Hydratase, Chain A, domain 1"/>
    <property type="match status" value="1"/>
</dbReference>
<dbReference type="SUPFAM" id="SSF52096">
    <property type="entry name" value="ClpP/crotonase"/>
    <property type="match status" value="1"/>
</dbReference>
<dbReference type="Proteomes" id="UP000091956">
    <property type="component" value="Unassembled WGS sequence"/>
</dbReference>
<dbReference type="Pfam" id="PF00378">
    <property type="entry name" value="ECH_1"/>
    <property type="match status" value="1"/>
</dbReference>
<comment type="pathway">
    <text evidence="2">Lipid metabolism; fatty acid beta-oxidation.</text>
</comment>
<keyword evidence="7" id="KW-1185">Reference proteome</keyword>
<evidence type="ECO:0000256" key="1">
    <source>
        <dbReference type="ARBA" id="ARBA00004275"/>
    </source>
</evidence>
<evidence type="ECO:0000256" key="3">
    <source>
        <dbReference type="ARBA" id="ARBA00005254"/>
    </source>
</evidence>
<comment type="similarity">
    <text evidence="3">Belongs to the enoyl-CoA hydratase/isomerase family.</text>
</comment>
<keyword evidence="5" id="KW-0413">Isomerase</keyword>
<dbReference type="AlphaFoldDB" id="A0A1B8GQK2"/>
<reference evidence="6 7" key="1">
    <citation type="submission" date="2016-03" db="EMBL/GenBank/DDBJ databases">
        <title>Comparative genomics of Pseudogymnoascus destructans, the fungus causing white-nose syndrome of bats.</title>
        <authorList>
            <person name="Palmer J.M."/>
            <person name="Drees K.P."/>
            <person name="Foster J.T."/>
            <person name="Lindner D.L."/>
        </authorList>
    </citation>
    <scope>NUCLEOTIDE SEQUENCE [LARGE SCALE GENOMIC DNA]</scope>
    <source>
        <strain evidence="6 7">UAMH 10579</strain>
    </source>
</reference>
<dbReference type="GO" id="GO:0006635">
    <property type="term" value="P:fatty acid beta-oxidation"/>
    <property type="evidence" value="ECO:0007669"/>
    <property type="project" value="TreeGrafter"/>
</dbReference>
<dbReference type="FunFam" id="3.90.226.10:FF:000048">
    <property type="entry name" value="3,2-trans-enoyl-CoA isomerase"/>
    <property type="match status" value="1"/>
</dbReference>
<dbReference type="InterPro" id="IPR051053">
    <property type="entry name" value="ECH/Chromodomain_protein"/>
</dbReference>
<comment type="subcellular location">
    <subcellularLocation>
        <location evidence="1">Peroxisome</location>
    </subcellularLocation>
</comment>
<dbReference type="InterPro" id="IPR029045">
    <property type="entry name" value="ClpP/crotonase-like_dom_sf"/>
</dbReference>
<dbReference type="PANTHER" id="PTHR43684:SF3">
    <property type="entry name" value="PEROXISOMAL D3,D2-ENOYL-COA ISOMERASE"/>
    <property type="match status" value="1"/>
</dbReference>
<dbReference type="OrthoDB" id="448450at2759"/>
<reference evidence="7" key="2">
    <citation type="journal article" date="2018" name="Nat. Commun.">
        <title>Extreme sensitivity to ultraviolet light in the fungal pathogen causing white-nose syndrome of bats.</title>
        <authorList>
            <person name="Palmer J.M."/>
            <person name="Drees K.P."/>
            <person name="Foster J.T."/>
            <person name="Lindner D.L."/>
        </authorList>
    </citation>
    <scope>NUCLEOTIDE SEQUENCE [LARGE SCALE GENOMIC DNA]</scope>
    <source>
        <strain evidence="7">UAMH 10579</strain>
    </source>
</reference>
<evidence type="ECO:0000256" key="5">
    <source>
        <dbReference type="ARBA" id="ARBA00023235"/>
    </source>
</evidence>